<dbReference type="Pfam" id="PF14332">
    <property type="entry name" value="DUF4388"/>
    <property type="match status" value="1"/>
</dbReference>
<feature type="domain" description="Response regulatory" evidence="3">
    <location>
        <begin position="290"/>
        <end position="406"/>
    </location>
</feature>
<gene>
    <name evidence="4" type="ORF">VB774_16465</name>
</gene>
<keyword evidence="5" id="KW-1185">Reference proteome</keyword>
<sequence>MNFGIAHNMLLTRLDLVDTSTQLQPKFIQDLKQLHVLFQQATGELLVTGDQEGEPAWNIYFYLGRLVYATGGKHRVRRLARAIRQHSPQVNIQELLEDAEPTKEAWELKVIEKAIHDNQLTTEQARAIIQSSIHEVFYSLSDQKQPKSSWKPLEALAFKPIVALPTTQTLDSIVAAQARWQQAGLSHVQNMIQGFSFDLAPYIANPDQLDVMLKADAITVKTYKTLKKILNGKNTLWDMSIIMHCSMIAVMRSLLPLVVDGIVAFQEVEDWTSPNWKFPNKPKDMPMRGLIACIDDSPQVALEMKRILEPLGYEVMGITEPLQSVSTLLQRKPDLIFLDLVMPNTNGYELCTFLRKTTTFQEIPIVILTGRDGMIDRVRAKMAGSSDFLSKPPDPAKVLQILRKFLQVSEN</sequence>
<feature type="modified residue" description="4-aspartylphosphate" evidence="2">
    <location>
        <position position="339"/>
    </location>
</feature>
<proteinExistence type="predicted"/>
<comment type="caution">
    <text evidence="4">The sequence shown here is derived from an EMBL/GenBank/DDBJ whole genome shotgun (WGS) entry which is preliminary data.</text>
</comment>
<dbReference type="SUPFAM" id="SSF52172">
    <property type="entry name" value="CheY-like"/>
    <property type="match status" value="1"/>
</dbReference>
<dbReference type="Gene3D" id="3.40.50.2300">
    <property type="match status" value="1"/>
</dbReference>
<evidence type="ECO:0000259" key="3">
    <source>
        <dbReference type="PROSITE" id="PS50110"/>
    </source>
</evidence>
<dbReference type="InterPro" id="IPR025497">
    <property type="entry name" value="PatA-like_N"/>
</dbReference>
<dbReference type="Pfam" id="PF00072">
    <property type="entry name" value="Response_reg"/>
    <property type="match status" value="1"/>
</dbReference>
<dbReference type="EMBL" id="JAYGIE010000085">
    <property type="protein sequence ID" value="MEA5479216.1"/>
    <property type="molecule type" value="Genomic_DNA"/>
</dbReference>
<accession>A0ABU5TLP3</accession>
<evidence type="ECO:0000256" key="1">
    <source>
        <dbReference type="ARBA" id="ARBA00022553"/>
    </source>
</evidence>
<dbReference type="Proteomes" id="UP001301388">
    <property type="component" value="Unassembled WGS sequence"/>
</dbReference>
<protein>
    <submittedName>
        <fullName evidence="4">Response regulator</fullName>
    </submittedName>
</protein>
<dbReference type="InterPro" id="IPR001789">
    <property type="entry name" value="Sig_transdc_resp-reg_receiver"/>
</dbReference>
<organism evidence="4 5">
    <name type="scientific">Pseudanabaena galeata UHCC 0370</name>
    <dbReference type="NCBI Taxonomy" id="3110310"/>
    <lineage>
        <taxon>Bacteria</taxon>
        <taxon>Bacillati</taxon>
        <taxon>Cyanobacteriota</taxon>
        <taxon>Cyanophyceae</taxon>
        <taxon>Pseudanabaenales</taxon>
        <taxon>Pseudanabaenaceae</taxon>
        <taxon>Pseudanabaena</taxon>
    </lineage>
</organism>
<dbReference type="RefSeq" id="WP_281008736.1">
    <property type="nucleotide sequence ID" value="NZ_JAYGIE010000085.1"/>
</dbReference>
<name>A0ABU5TLP3_9CYAN</name>
<dbReference type="PANTHER" id="PTHR44591:SF23">
    <property type="entry name" value="CHEY SUBFAMILY"/>
    <property type="match status" value="1"/>
</dbReference>
<dbReference type="PIRSF" id="PIRSF005897">
    <property type="entry name" value="RR_PatA"/>
    <property type="match status" value="1"/>
</dbReference>
<dbReference type="PROSITE" id="PS50110">
    <property type="entry name" value="RESPONSE_REGULATORY"/>
    <property type="match status" value="1"/>
</dbReference>
<reference evidence="4 5" key="1">
    <citation type="submission" date="2023-12" db="EMBL/GenBank/DDBJ databases">
        <title>Baltic Sea Cyanobacteria.</title>
        <authorList>
            <person name="Delbaje E."/>
            <person name="Fewer D.P."/>
            <person name="Shishido T.K."/>
        </authorList>
    </citation>
    <scope>NUCLEOTIDE SEQUENCE [LARGE SCALE GENOMIC DNA]</scope>
    <source>
        <strain evidence="4 5">UHCC 0370</strain>
    </source>
</reference>
<dbReference type="InterPro" id="IPR050595">
    <property type="entry name" value="Bact_response_regulator"/>
</dbReference>
<evidence type="ECO:0000313" key="5">
    <source>
        <dbReference type="Proteomes" id="UP001301388"/>
    </source>
</evidence>
<keyword evidence="1 2" id="KW-0597">Phosphoprotein</keyword>
<evidence type="ECO:0000313" key="4">
    <source>
        <dbReference type="EMBL" id="MEA5479216.1"/>
    </source>
</evidence>
<dbReference type="SMART" id="SM00448">
    <property type="entry name" value="REC"/>
    <property type="match status" value="1"/>
</dbReference>
<dbReference type="PANTHER" id="PTHR44591">
    <property type="entry name" value="STRESS RESPONSE REGULATOR PROTEIN 1"/>
    <property type="match status" value="1"/>
</dbReference>
<dbReference type="InterPro" id="IPR011006">
    <property type="entry name" value="CheY-like_superfamily"/>
</dbReference>
<evidence type="ECO:0000256" key="2">
    <source>
        <dbReference type="PROSITE-ProRule" id="PRU00169"/>
    </source>
</evidence>
<dbReference type="InterPro" id="IPR024186">
    <property type="entry name" value="Sig_transdc_resp-reg_PatA"/>
</dbReference>